<evidence type="ECO:0008006" key="11">
    <source>
        <dbReference type="Google" id="ProtNLM"/>
    </source>
</evidence>
<dbReference type="STRING" id="1611254.A0A2G5T3I6"/>
<dbReference type="GO" id="GO:0005737">
    <property type="term" value="C:cytoplasm"/>
    <property type="evidence" value="ECO:0007669"/>
    <property type="project" value="TreeGrafter"/>
</dbReference>
<sequence length="669" mass="77644">MWGRKPIDVEDSFDYWSDEESSSPSTARPSNSQANREVREMLARWNAQELDRITASNVKLDKTASSIPGIPSEDKVKEDKEERTPPPPARSTCDPSTSSAEPLQTDRKSFSSTSQQFRKNVELELEKFFIKLRSYHRFLVIVIEKLKTLLEKKLPKKERKKIEQLVKALKGVRSVFEICDSCRTKDRAELVIKFSSFVKSCLHAMSIAENVTREVEKSKDENEKLKNAFLEFECQYFTNDNPSNIQSKFCAMRKDLERCGPILGKVVETIDGENEKKQLAQEAVQKLENVGRPNSDQQKDLQLRKKAILHKMFQGKLNVYEPARYFLKEGPVRKQSRHKWQARHLVLFSDVFCVCRLQTPIKSFWKKNKSSNVKKCYILDINEIQINPDTPEDGKVLEIWSSVKSFSFHFESKEEKTAWEKAIRETQEQASGRIGHKNLEQPTDSKWLKPIRLPVADVTECMIERCKSSFSLLSECERKSCKNCGIAICCRCVGSAPLVKMNYKKGNVCLDCYDKILEECYAGTLFPVTYFTKGKLWVQVGKKLRKASSLFNKPQNAGLKKKDFEERETDKIAADYVYIKDANGKEKLRFVYIRQSDHTLRVFKSKYDSTIIGEAESLEWFKIEVKTDGWHFQLKRKDKLRTMEIRIENPDIATDWEMSLGPIFKRKYF</sequence>
<dbReference type="PANTHER" id="PTHR12673">
    <property type="entry name" value="FACIOGENITAL DYSPLASIA PROTEIN"/>
    <property type="match status" value="1"/>
</dbReference>
<keyword evidence="10" id="KW-1185">Reference proteome</keyword>
<gene>
    <name evidence="9" type="primary">Cnig_chr_X.g26456</name>
    <name evidence="9" type="ORF">B9Z55_026456</name>
</gene>
<dbReference type="InterPro" id="IPR011011">
    <property type="entry name" value="Znf_FYVE_PHD"/>
</dbReference>
<dbReference type="InterPro" id="IPR017455">
    <property type="entry name" value="Znf_FYVE-rel"/>
</dbReference>
<keyword evidence="1" id="KW-0479">Metal-binding</keyword>
<feature type="region of interest" description="Disordered" evidence="6">
    <location>
        <begin position="56"/>
        <end position="112"/>
    </location>
</feature>
<organism evidence="9 10">
    <name type="scientific">Caenorhabditis nigoni</name>
    <dbReference type="NCBI Taxonomy" id="1611254"/>
    <lineage>
        <taxon>Eukaryota</taxon>
        <taxon>Metazoa</taxon>
        <taxon>Ecdysozoa</taxon>
        <taxon>Nematoda</taxon>
        <taxon>Chromadorea</taxon>
        <taxon>Rhabditida</taxon>
        <taxon>Rhabditina</taxon>
        <taxon>Rhabditomorpha</taxon>
        <taxon>Rhabditoidea</taxon>
        <taxon>Rhabditidae</taxon>
        <taxon>Peloderinae</taxon>
        <taxon>Caenorhabditis</taxon>
    </lineage>
</organism>
<feature type="domain" description="PH" evidence="7">
    <location>
        <begin position="325"/>
        <end position="428"/>
    </location>
</feature>
<evidence type="ECO:0000256" key="2">
    <source>
        <dbReference type="ARBA" id="ARBA00022771"/>
    </source>
</evidence>
<dbReference type="InterPro" id="IPR013083">
    <property type="entry name" value="Znf_RING/FYVE/PHD"/>
</dbReference>
<keyword evidence="5" id="KW-0175">Coiled coil</keyword>
<keyword evidence="3" id="KW-0862">Zinc</keyword>
<feature type="compositionally biased region" description="Low complexity" evidence="6">
    <location>
        <begin position="22"/>
        <end position="32"/>
    </location>
</feature>
<feature type="compositionally biased region" description="Basic and acidic residues" evidence="6">
    <location>
        <begin position="72"/>
        <end position="84"/>
    </location>
</feature>
<dbReference type="GO" id="GO:0008270">
    <property type="term" value="F:zinc ion binding"/>
    <property type="evidence" value="ECO:0007669"/>
    <property type="project" value="UniProtKB-KW"/>
</dbReference>
<dbReference type="OrthoDB" id="660555at2759"/>
<dbReference type="Gene3D" id="3.30.40.10">
    <property type="entry name" value="Zinc/RING finger domain, C3HC4 (zinc finger)"/>
    <property type="match status" value="1"/>
</dbReference>
<evidence type="ECO:0000256" key="1">
    <source>
        <dbReference type="ARBA" id="ARBA00022723"/>
    </source>
</evidence>
<evidence type="ECO:0000256" key="4">
    <source>
        <dbReference type="PROSITE-ProRule" id="PRU00091"/>
    </source>
</evidence>
<dbReference type="EMBL" id="PDUG01000006">
    <property type="protein sequence ID" value="PIC21719.1"/>
    <property type="molecule type" value="Genomic_DNA"/>
</dbReference>
<dbReference type="Gene3D" id="2.30.29.30">
    <property type="entry name" value="Pleckstrin-homology domain (PH domain)/Phosphotyrosine-binding domain (PTB)"/>
    <property type="match status" value="1"/>
</dbReference>
<comment type="caution">
    <text evidence="9">The sequence shown here is derived from an EMBL/GenBank/DDBJ whole genome shotgun (WGS) entry which is preliminary data.</text>
</comment>
<dbReference type="PROSITE" id="PS50178">
    <property type="entry name" value="ZF_FYVE"/>
    <property type="match status" value="1"/>
</dbReference>
<dbReference type="SUPFAM" id="SSF57903">
    <property type="entry name" value="FYVE/PHD zinc finger"/>
    <property type="match status" value="1"/>
</dbReference>
<name>A0A2G5T3I6_9PELO</name>
<reference evidence="10" key="1">
    <citation type="submission" date="2017-10" db="EMBL/GenBank/DDBJ databases">
        <title>Rapid genome shrinkage in a self-fertile nematode reveals novel sperm competition proteins.</title>
        <authorList>
            <person name="Yin D."/>
            <person name="Schwarz E.M."/>
            <person name="Thomas C.G."/>
            <person name="Felde R.L."/>
            <person name="Korf I.F."/>
            <person name="Cutter A.D."/>
            <person name="Schartner C.M."/>
            <person name="Ralston E.J."/>
            <person name="Meyer B.J."/>
            <person name="Haag E.S."/>
        </authorList>
    </citation>
    <scope>NUCLEOTIDE SEQUENCE [LARGE SCALE GENOMIC DNA]</scope>
    <source>
        <strain evidence="10">JU1422</strain>
    </source>
</reference>
<dbReference type="InterPro" id="IPR011993">
    <property type="entry name" value="PH-like_dom_sf"/>
</dbReference>
<keyword evidence="2 4" id="KW-0863">Zinc-finger</keyword>
<dbReference type="Pfam" id="PF00169">
    <property type="entry name" value="PH"/>
    <property type="match status" value="1"/>
</dbReference>
<evidence type="ECO:0000313" key="10">
    <source>
        <dbReference type="Proteomes" id="UP000230233"/>
    </source>
</evidence>
<evidence type="ECO:0000313" key="9">
    <source>
        <dbReference type="EMBL" id="PIC21719.1"/>
    </source>
</evidence>
<feature type="domain" description="FYVE-type" evidence="8">
    <location>
        <begin position="466"/>
        <end position="517"/>
    </location>
</feature>
<evidence type="ECO:0000259" key="8">
    <source>
        <dbReference type="PROSITE" id="PS50178"/>
    </source>
</evidence>
<dbReference type="PANTHER" id="PTHR12673:SF267">
    <property type="entry name" value="PROTEIN CBG10230"/>
    <property type="match status" value="1"/>
</dbReference>
<dbReference type="InterPro" id="IPR051092">
    <property type="entry name" value="FYVE_RhoGEF_PH"/>
</dbReference>
<dbReference type="SUPFAM" id="SSF50729">
    <property type="entry name" value="PH domain-like"/>
    <property type="match status" value="1"/>
</dbReference>
<dbReference type="SMART" id="SM00233">
    <property type="entry name" value="PH"/>
    <property type="match status" value="2"/>
</dbReference>
<proteinExistence type="predicted"/>
<evidence type="ECO:0000256" key="6">
    <source>
        <dbReference type="SAM" id="MobiDB-lite"/>
    </source>
</evidence>
<evidence type="ECO:0000256" key="5">
    <source>
        <dbReference type="SAM" id="Coils"/>
    </source>
</evidence>
<feature type="compositionally biased region" description="Polar residues" evidence="6">
    <location>
        <begin position="93"/>
        <end position="102"/>
    </location>
</feature>
<accession>A0A2G5T3I6</accession>
<dbReference type="PROSITE" id="PS50003">
    <property type="entry name" value="PH_DOMAIN"/>
    <property type="match status" value="1"/>
</dbReference>
<protein>
    <recommendedName>
        <fullName evidence="11">PH domain-containing protein</fullName>
    </recommendedName>
</protein>
<evidence type="ECO:0000259" key="7">
    <source>
        <dbReference type="PROSITE" id="PS50003"/>
    </source>
</evidence>
<evidence type="ECO:0000256" key="3">
    <source>
        <dbReference type="ARBA" id="ARBA00022833"/>
    </source>
</evidence>
<dbReference type="GO" id="GO:0005085">
    <property type="term" value="F:guanyl-nucleotide exchange factor activity"/>
    <property type="evidence" value="ECO:0007669"/>
    <property type="project" value="TreeGrafter"/>
</dbReference>
<dbReference type="InterPro" id="IPR001849">
    <property type="entry name" value="PH_domain"/>
</dbReference>
<feature type="coiled-coil region" evidence="5">
    <location>
        <begin position="208"/>
        <end position="235"/>
    </location>
</feature>
<dbReference type="AlphaFoldDB" id="A0A2G5T3I6"/>
<feature type="compositionally biased region" description="Acidic residues" evidence="6">
    <location>
        <begin position="9"/>
        <end position="21"/>
    </location>
</feature>
<feature type="region of interest" description="Disordered" evidence="6">
    <location>
        <begin position="1"/>
        <end position="37"/>
    </location>
</feature>
<dbReference type="Proteomes" id="UP000230233">
    <property type="component" value="Chromosome X"/>
</dbReference>